<dbReference type="InterPro" id="IPR008427">
    <property type="entry name" value="Extracellular_membr_CFEM_dom"/>
</dbReference>
<comment type="similarity">
    <text evidence="3">Belongs to the RBT5 family.</text>
</comment>
<feature type="chain" id="PRO_5045357711" description="CFEM domain-containing protein" evidence="11">
    <location>
        <begin position="20"/>
        <end position="112"/>
    </location>
</feature>
<protein>
    <recommendedName>
        <fullName evidence="12">CFEM domain-containing protein</fullName>
    </recommendedName>
</protein>
<keyword evidence="7 9" id="KW-1015">Disulfide bond</keyword>
<reference evidence="13 14" key="1">
    <citation type="submission" date="2024-01" db="EMBL/GenBank/DDBJ databases">
        <title>Complete genome of Cladobotryum mycophilum ATHUM6906.</title>
        <authorList>
            <person name="Christinaki A.C."/>
            <person name="Myridakis A.I."/>
            <person name="Kouvelis V.N."/>
        </authorList>
    </citation>
    <scope>NUCLEOTIDE SEQUENCE [LARGE SCALE GENOMIC DNA]</scope>
    <source>
        <strain evidence="13 14">ATHUM6906</strain>
    </source>
</reference>
<dbReference type="Pfam" id="PF05730">
    <property type="entry name" value="CFEM"/>
    <property type="match status" value="1"/>
</dbReference>
<evidence type="ECO:0000256" key="4">
    <source>
        <dbReference type="ARBA" id="ARBA00022525"/>
    </source>
</evidence>
<keyword evidence="9" id="KW-0479">Metal-binding</keyword>
<evidence type="ECO:0000313" key="14">
    <source>
        <dbReference type="Proteomes" id="UP001338125"/>
    </source>
</evidence>
<comment type="caution">
    <text evidence="9">Lacks conserved residue(s) required for the propagation of feature annotation.</text>
</comment>
<feature type="domain" description="CFEM" evidence="12">
    <location>
        <begin position="1"/>
        <end position="108"/>
    </location>
</feature>
<feature type="binding site" description="axial binding residue" evidence="9">
    <location>
        <position position="41"/>
    </location>
    <ligand>
        <name>heme</name>
        <dbReference type="ChEBI" id="CHEBI:30413"/>
    </ligand>
    <ligandPart>
        <name>Fe</name>
        <dbReference type="ChEBI" id="CHEBI:18248"/>
    </ligandPart>
</feature>
<keyword evidence="9" id="KW-0349">Heme</keyword>
<dbReference type="SMART" id="SM00747">
    <property type="entry name" value="CFEM"/>
    <property type="match status" value="1"/>
</dbReference>
<dbReference type="EMBL" id="JAVFKD010000002">
    <property type="protein sequence ID" value="KAK5996627.1"/>
    <property type="molecule type" value="Genomic_DNA"/>
</dbReference>
<comment type="caution">
    <text evidence="13">The sequence shown here is derived from an EMBL/GenBank/DDBJ whole genome shotgun (WGS) entry which is preliminary data.</text>
</comment>
<evidence type="ECO:0000256" key="5">
    <source>
        <dbReference type="ARBA" id="ARBA00022622"/>
    </source>
</evidence>
<organism evidence="13 14">
    <name type="scientific">Cladobotryum mycophilum</name>
    <dbReference type="NCBI Taxonomy" id="491253"/>
    <lineage>
        <taxon>Eukaryota</taxon>
        <taxon>Fungi</taxon>
        <taxon>Dikarya</taxon>
        <taxon>Ascomycota</taxon>
        <taxon>Pezizomycotina</taxon>
        <taxon>Sordariomycetes</taxon>
        <taxon>Hypocreomycetidae</taxon>
        <taxon>Hypocreales</taxon>
        <taxon>Hypocreaceae</taxon>
        <taxon>Cladobotryum</taxon>
    </lineage>
</organism>
<dbReference type="PROSITE" id="PS52012">
    <property type="entry name" value="CFEM"/>
    <property type="match status" value="1"/>
</dbReference>
<keyword evidence="9" id="KW-0408">Iron</keyword>
<keyword evidence="6 11" id="KW-0732">Signal</keyword>
<feature type="signal peptide" evidence="11">
    <location>
        <begin position="1"/>
        <end position="19"/>
    </location>
</feature>
<comment type="subcellular location">
    <subcellularLocation>
        <location evidence="1">Membrane</location>
        <topology evidence="1">Lipid-anchor</topology>
        <topology evidence="1">GPI-anchor</topology>
    </subcellularLocation>
    <subcellularLocation>
        <location evidence="2">Secreted</location>
    </subcellularLocation>
</comment>
<keyword evidence="5" id="KW-0325">Glycoprotein</keyword>
<keyword evidence="4" id="KW-0964">Secreted</keyword>
<feature type="disulfide bond" evidence="9">
    <location>
        <begin position="37"/>
        <end position="44"/>
    </location>
</feature>
<sequence length="112" mass="11815">MKFTLAIAALGAAVVSASGIPRCALACLSDALVKNNCENIDFVCGCQKFNHIQNNATPCILKECGMSDAIQKVLPAVKAVCDKIKKEHGEGDKGDKDDKDDKDGKDGKAFTA</sequence>
<evidence type="ECO:0000259" key="12">
    <source>
        <dbReference type="PROSITE" id="PS52012"/>
    </source>
</evidence>
<evidence type="ECO:0000256" key="6">
    <source>
        <dbReference type="ARBA" id="ARBA00022729"/>
    </source>
</evidence>
<gene>
    <name evidence="13" type="ORF">PT974_01964</name>
</gene>
<proteinExistence type="inferred from homology"/>
<evidence type="ECO:0000256" key="1">
    <source>
        <dbReference type="ARBA" id="ARBA00004589"/>
    </source>
</evidence>
<evidence type="ECO:0000256" key="9">
    <source>
        <dbReference type="PROSITE-ProRule" id="PRU01356"/>
    </source>
</evidence>
<feature type="region of interest" description="Disordered" evidence="10">
    <location>
        <begin position="87"/>
        <end position="112"/>
    </location>
</feature>
<accession>A0ABR0SWU1</accession>
<keyword evidence="8" id="KW-0449">Lipoprotein</keyword>
<evidence type="ECO:0000256" key="7">
    <source>
        <dbReference type="ARBA" id="ARBA00023157"/>
    </source>
</evidence>
<evidence type="ECO:0000256" key="8">
    <source>
        <dbReference type="ARBA" id="ARBA00023288"/>
    </source>
</evidence>
<name>A0ABR0SWU1_9HYPO</name>
<keyword evidence="5" id="KW-0336">GPI-anchor</keyword>
<keyword evidence="14" id="KW-1185">Reference proteome</keyword>
<dbReference type="Proteomes" id="UP001338125">
    <property type="component" value="Unassembled WGS sequence"/>
</dbReference>
<evidence type="ECO:0000256" key="10">
    <source>
        <dbReference type="SAM" id="MobiDB-lite"/>
    </source>
</evidence>
<evidence type="ECO:0000256" key="3">
    <source>
        <dbReference type="ARBA" id="ARBA00010031"/>
    </source>
</evidence>
<keyword evidence="5" id="KW-0472">Membrane</keyword>
<evidence type="ECO:0000256" key="2">
    <source>
        <dbReference type="ARBA" id="ARBA00004613"/>
    </source>
</evidence>
<evidence type="ECO:0000256" key="11">
    <source>
        <dbReference type="SAM" id="SignalP"/>
    </source>
</evidence>
<evidence type="ECO:0000313" key="13">
    <source>
        <dbReference type="EMBL" id="KAK5996627.1"/>
    </source>
</evidence>